<evidence type="ECO:0000313" key="1">
    <source>
        <dbReference type="EMBL" id="KAF4036013.1"/>
    </source>
</evidence>
<organism evidence="1 3">
    <name type="scientific">Phytophthora infestans</name>
    <name type="common">Potato late blight agent</name>
    <name type="synonym">Botrytis infestans</name>
    <dbReference type="NCBI Taxonomy" id="4787"/>
    <lineage>
        <taxon>Eukaryota</taxon>
        <taxon>Sar</taxon>
        <taxon>Stramenopiles</taxon>
        <taxon>Oomycota</taxon>
        <taxon>Peronosporomycetes</taxon>
        <taxon>Peronosporales</taxon>
        <taxon>Peronosporaceae</taxon>
        <taxon>Phytophthora</taxon>
    </lineage>
</organism>
<gene>
    <name evidence="1" type="ORF">GN244_ATG12012</name>
    <name evidence="2" type="ORF">GN958_ATG12695</name>
</gene>
<accession>A0A833SQP6</accession>
<dbReference type="AlphaFoldDB" id="A0A833SQP6"/>
<proteinExistence type="predicted"/>
<dbReference type="Proteomes" id="UP000704712">
    <property type="component" value="Unassembled WGS sequence"/>
</dbReference>
<dbReference type="Proteomes" id="UP000602510">
    <property type="component" value="Unassembled WGS sequence"/>
</dbReference>
<protein>
    <submittedName>
        <fullName evidence="1">Uncharacterized protein</fullName>
    </submittedName>
</protein>
<dbReference type="EMBL" id="WSZM01000286">
    <property type="protein sequence ID" value="KAF4036013.1"/>
    <property type="molecule type" value="Genomic_DNA"/>
</dbReference>
<dbReference type="EMBL" id="JAACNO010001742">
    <property type="protein sequence ID" value="KAF4138086.1"/>
    <property type="molecule type" value="Genomic_DNA"/>
</dbReference>
<sequence length="137" mass="15446">MSKRAKSTLYSATCSSYAGVYHVVFRAESALSPNDIARRSAMLRDLLVDEITVDDIPAIRESQAARLMHFLLRRYPPLTTIVIALQWRGDDRVLRPAASRFFVVVDRALRPRKSLENGTYIGSLFTPRLAPVTHVCL</sequence>
<evidence type="ECO:0000313" key="2">
    <source>
        <dbReference type="EMBL" id="KAF4138086.1"/>
    </source>
</evidence>
<name>A0A833SQP6_PHYIN</name>
<reference evidence="1" key="1">
    <citation type="submission" date="2020-04" db="EMBL/GenBank/DDBJ databases">
        <title>Hybrid Assembly of Korean Phytophthora infestans isolates.</title>
        <authorList>
            <person name="Prokchorchik M."/>
            <person name="Lee Y."/>
            <person name="Seo J."/>
            <person name="Cho J.-H."/>
            <person name="Park Y.-E."/>
            <person name="Jang D.-C."/>
            <person name="Im J.-S."/>
            <person name="Choi J.-G."/>
            <person name="Park H.-J."/>
            <person name="Lee G.-B."/>
            <person name="Lee Y.-G."/>
            <person name="Hong S.-Y."/>
            <person name="Cho K."/>
            <person name="Sohn K.H."/>
        </authorList>
    </citation>
    <scope>NUCLEOTIDE SEQUENCE</scope>
    <source>
        <strain evidence="1">KR_1_A1</strain>
        <strain evidence="2">KR_2_A2</strain>
    </source>
</reference>
<comment type="caution">
    <text evidence="1">The sequence shown here is derived from an EMBL/GenBank/DDBJ whole genome shotgun (WGS) entry which is preliminary data.</text>
</comment>
<keyword evidence="3" id="KW-1185">Reference proteome</keyword>
<evidence type="ECO:0000313" key="3">
    <source>
        <dbReference type="Proteomes" id="UP000602510"/>
    </source>
</evidence>